<dbReference type="EMBL" id="CP097253">
    <property type="protein sequence ID" value="UUR08951.1"/>
    <property type="molecule type" value="Genomic_DNA"/>
</dbReference>
<dbReference type="Gene3D" id="1.10.530.10">
    <property type="match status" value="1"/>
</dbReference>
<dbReference type="CDD" id="cd13401">
    <property type="entry name" value="Slt70-like"/>
    <property type="match status" value="1"/>
</dbReference>
<evidence type="ECO:0000256" key="3">
    <source>
        <dbReference type="ARBA" id="ARBA00022729"/>
    </source>
</evidence>
<dbReference type="InterPro" id="IPR023346">
    <property type="entry name" value="Lysozyme-like_dom_sf"/>
</dbReference>
<evidence type="ECO:0000313" key="7">
    <source>
        <dbReference type="Proteomes" id="UP000831921"/>
    </source>
</evidence>
<name>A0ABY5MYT0_9SPHN</name>
<feature type="signal peptide" evidence="4">
    <location>
        <begin position="1"/>
        <end position="19"/>
    </location>
</feature>
<evidence type="ECO:0000256" key="4">
    <source>
        <dbReference type="SAM" id="SignalP"/>
    </source>
</evidence>
<protein>
    <submittedName>
        <fullName evidence="6">Lytic transglycosylase domain-containing protein</fullName>
    </submittedName>
</protein>
<dbReference type="SUPFAM" id="SSF53955">
    <property type="entry name" value="Lysozyme-like"/>
    <property type="match status" value="1"/>
</dbReference>
<accession>A0ABY5MYT0</accession>
<dbReference type="PANTHER" id="PTHR37423:SF2">
    <property type="entry name" value="MEMBRANE-BOUND LYTIC MUREIN TRANSGLYCOSYLASE C"/>
    <property type="match status" value="1"/>
</dbReference>
<evidence type="ECO:0000256" key="2">
    <source>
        <dbReference type="ARBA" id="ARBA00009387"/>
    </source>
</evidence>
<dbReference type="RefSeq" id="WP_249504721.1">
    <property type="nucleotide sequence ID" value="NZ_CP097253.1"/>
</dbReference>
<keyword evidence="7" id="KW-1185">Reference proteome</keyword>
<evidence type="ECO:0000256" key="1">
    <source>
        <dbReference type="ARBA" id="ARBA00007734"/>
    </source>
</evidence>
<dbReference type="InterPro" id="IPR008939">
    <property type="entry name" value="Lytic_TGlycosylase_superhlx_U"/>
</dbReference>
<dbReference type="Pfam" id="PF01464">
    <property type="entry name" value="SLT"/>
    <property type="match status" value="1"/>
</dbReference>
<evidence type="ECO:0000313" key="6">
    <source>
        <dbReference type="EMBL" id="UUR08951.1"/>
    </source>
</evidence>
<evidence type="ECO:0000259" key="5">
    <source>
        <dbReference type="Pfam" id="PF01464"/>
    </source>
</evidence>
<dbReference type="PANTHER" id="PTHR37423">
    <property type="entry name" value="SOLUBLE LYTIC MUREIN TRANSGLYCOSYLASE-RELATED"/>
    <property type="match status" value="1"/>
</dbReference>
<dbReference type="Proteomes" id="UP000831921">
    <property type="component" value="Chromosome"/>
</dbReference>
<keyword evidence="3 4" id="KW-0732">Signal</keyword>
<comment type="similarity">
    <text evidence="1">Belongs to the transglycosylase Slt family.</text>
</comment>
<feature type="chain" id="PRO_5046172128" evidence="4">
    <location>
        <begin position="20"/>
        <end position="651"/>
    </location>
</feature>
<reference evidence="6 7" key="1">
    <citation type="submission" date="2022-05" db="EMBL/GenBank/DDBJ databases">
        <title>S8-45 Sphingomonas ultraviolaceadurans.</title>
        <authorList>
            <person name="Liu Y."/>
        </authorList>
    </citation>
    <scope>NUCLEOTIDE SEQUENCE [LARGE SCALE GENOMIC DNA]</scope>
    <source>
        <strain evidence="6 7">S8-45</strain>
    </source>
</reference>
<dbReference type="SUPFAM" id="SSF48435">
    <property type="entry name" value="Bacterial muramidases"/>
    <property type="match status" value="1"/>
</dbReference>
<proteinExistence type="inferred from homology"/>
<feature type="domain" description="Transglycosylase SLT" evidence="5">
    <location>
        <begin position="499"/>
        <end position="594"/>
    </location>
</feature>
<organism evidence="6 7">
    <name type="scientific">Sphingomonas glaciei</name>
    <dbReference type="NCBI Taxonomy" id="2938948"/>
    <lineage>
        <taxon>Bacteria</taxon>
        <taxon>Pseudomonadati</taxon>
        <taxon>Pseudomonadota</taxon>
        <taxon>Alphaproteobacteria</taxon>
        <taxon>Sphingomonadales</taxon>
        <taxon>Sphingomonadaceae</taxon>
        <taxon>Sphingomonas</taxon>
    </lineage>
</organism>
<sequence>MRRVAFLLPLVLIAPTAGSAQLSPLVPAPAPALAPVNDVGYALNDWRRLRQGGNWSFGDYARFLIAYPGWPGETALRRAAERAMQPGENAATVVAFFRTQQPTSAGGYARLAEAYAAQGRSLEALAAARRAWSASGLSAVDEIGLYQRFGASFTTADHDLRVDRLLIDRDPTDAARLLASTSATRRPAFAARIAMQQRAPDTEALYTAVMGRVTEDAGLMQDRARYLREANWQAAARQLLARPHRFTSLPVDPGKWYELKRIVAQEAYADRQFTLAYEIARQVDDALPVGSDLAAQPLQVRDEYTNLTWLAGTVAIRALGRPADAISLFDKYSEGGRSLQVLTKGAYWAGRAAAQAGQLQNATAHFSKAAAYPDLFYGQLAHERLGRAIPVPLGRPQMMVTPTQRSAFQVKPLVRAVRLLGSQGRRDEQALFVRSLSEALDNDSDRLLATELSAQVGRQDLAVWTARSSRNGGSPFYFRAAYPTLPGGISEEYLWSISHGITRQESSFDRTAVSGAGARGMMQLMPGTAQEQSGKVGVGYDFGRLTSDPSYNVMLGSSYFRRLLNQWGGNYVLAVASYNAGAGNVRKWVNRNGDPRAPGADVVAWIEDIPFSETRGYVQRVLENTVVYDRMNPRAASPRQLSHFLGKARLG</sequence>
<dbReference type="InterPro" id="IPR008258">
    <property type="entry name" value="Transglycosylase_SLT_dom_1"/>
</dbReference>
<gene>
    <name evidence="6" type="ORF">M1K48_04800</name>
</gene>
<dbReference type="Gene3D" id="1.25.20.10">
    <property type="entry name" value="Bacterial muramidases"/>
    <property type="match status" value="1"/>
</dbReference>
<comment type="similarity">
    <text evidence="2">Belongs to the virb1 family.</text>
</comment>